<name>A0A9W7CLH9_9STRA</name>
<feature type="transmembrane region" description="Helical" evidence="1">
    <location>
        <begin position="267"/>
        <end position="290"/>
    </location>
</feature>
<dbReference type="OrthoDB" id="124366at2759"/>
<gene>
    <name evidence="2" type="ORF">Plil01_001424600</name>
</gene>
<protein>
    <submittedName>
        <fullName evidence="2">Unnamed protein product</fullName>
    </submittedName>
</protein>
<evidence type="ECO:0000256" key="1">
    <source>
        <dbReference type="SAM" id="Phobius"/>
    </source>
</evidence>
<feature type="transmembrane region" description="Helical" evidence="1">
    <location>
        <begin position="213"/>
        <end position="231"/>
    </location>
</feature>
<sequence>MGSVAVAFGSRLLHAWKRLQVSYYGGKYSIERALALETYTKNTSLLRVCAVCISTPLRMIAIVILQELVPLQDPNDGWKANYGFWIRVTLLIFVGIPPLTVQATYFINGVRISACRQVLLSLCVSIGVISCALAIAARLIFPIPFYLLSLSPVLYVVLAISFRVVVGKQTLQYMLQRRDKLHRFVNYISAKFIPVFLYPAYEALFRIADGSQYQFFVILLLPLIKLTLKNIMLRCTAHMEDMTPEAVIFTVDFFNALYMATCMQSSSSAASVTVITLTDMFQTIIMIYGLHHRTSTILSRLTKSVNTFDKNEGLLLILGLLCRDPDTFRKQRSIGIRIRSCLPHDLSETDEHILKQFDPLASAAVLPALTKALKQRNCIAWSARKSDQQKLQDASFASACVRSGNPIFSDPGKVDILDSIDAVFSFGTLRYVLNKSLTTSQTTVTH</sequence>
<feature type="transmembrane region" description="Helical" evidence="1">
    <location>
        <begin position="118"/>
        <end position="137"/>
    </location>
</feature>
<organism evidence="2 3">
    <name type="scientific">Phytophthora lilii</name>
    <dbReference type="NCBI Taxonomy" id="2077276"/>
    <lineage>
        <taxon>Eukaryota</taxon>
        <taxon>Sar</taxon>
        <taxon>Stramenopiles</taxon>
        <taxon>Oomycota</taxon>
        <taxon>Peronosporomycetes</taxon>
        <taxon>Peronosporales</taxon>
        <taxon>Peronosporaceae</taxon>
        <taxon>Phytophthora</taxon>
    </lineage>
</organism>
<feature type="transmembrane region" description="Helical" evidence="1">
    <location>
        <begin position="143"/>
        <end position="164"/>
    </location>
</feature>
<reference evidence="2" key="1">
    <citation type="submission" date="2023-04" db="EMBL/GenBank/DDBJ databases">
        <title>Phytophthora lilii NBRC 32176.</title>
        <authorList>
            <person name="Ichikawa N."/>
            <person name="Sato H."/>
            <person name="Tonouchi N."/>
        </authorList>
    </citation>
    <scope>NUCLEOTIDE SEQUENCE</scope>
    <source>
        <strain evidence="2">NBRC 32176</strain>
    </source>
</reference>
<proteinExistence type="predicted"/>
<keyword evidence="1" id="KW-0472">Membrane</keyword>
<keyword evidence="1" id="KW-0812">Transmembrane</keyword>
<dbReference type="Proteomes" id="UP001165083">
    <property type="component" value="Unassembled WGS sequence"/>
</dbReference>
<keyword evidence="3" id="KW-1185">Reference proteome</keyword>
<keyword evidence="1" id="KW-1133">Transmembrane helix</keyword>
<evidence type="ECO:0000313" key="3">
    <source>
        <dbReference type="Proteomes" id="UP001165083"/>
    </source>
</evidence>
<dbReference type="EMBL" id="BSXW01001080">
    <property type="protein sequence ID" value="GMF33444.1"/>
    <property type="molecule type" value="Genomic_DNA"/>
</dbReference>
<accession>A0A9W7CLH9</accession>
<feature type="transmembrane region" description="Helical" evidence="1">
    <location>
        <begin position="184"/>
        <end position="201"/>
    </location>
</feature>
<dbReference type="AlphaFoldDB" id="A0A9W7CLH9"/>
<feature type="transmembrane region" description="Helical" evidence="1">
    <location>
        <begin position="84"/>
        <end position="106"/>
    </location>
</feature>
<feature type="transmembrane region" description="Helical" evidence="1">
    <location>
        <begin position="45"/>
        <end position="64"/>
    </location>
</feature>
<comment type="caution">
    <text evidence="2">The sequence shown here is derived from an EMBL/GenBank/DDBJ whole genome shotgun (WGS) entry which is preliminary data.</text>
</comment>
<evidence type="ECO:0000313" key="2">
    <source>
        <dbReference type="EMBL" id="GMF33444.1"/>
    </source>
</evidence>